<dbReference type="PATRIC" id="fig|43687.5.peg.723"/>
<dbReference type="EMBL" id="CP012175">
    <property type="protein sequence ID" value="AKV80546.1"/>
    <property type="molecule type" value="Genomic_DNA"/>
</dbReference>
<evidence type="ECO:0000313" key="4">
    <source>
        <dbReference type="EMBL" id="AKV78301.1"/>
    </source>
</evidence>
<evidence type="ECO:0000313" key="12">
    <source>
        <dbReference type="Proteomes" id="UP000068832"/>
    </source>
</evidence>
<reference evidence="9 10" key="2">
    <citation type="journal article" date="2015" name="Genome Announc.">
        <title>Complete Genome Sequences of Evolved Arsenate-Resistant Metallosphaera sedula Strains.</title>
        <authorList>
            <person name="Ai C."/>
            <person name="McCarthy S."/>
            <person name="Schackwitz W."/>
            <person name="Martin J."/>
            <person name="Lipzen A."/>
            <person name="Blum P."/>
        </authorList>
    </citation>
    <scope>NUCLEOTIDE SEQUENCE [LARGE SCALE GENOMIC DNA]</scope>
    <source>
        <strain evidence="4 10">ARS120-1</strain>
        <strain evidence="5 9">ARS120-2</strain>
        <strain evidence="2 12">ARS50-1</strain>
        <strain evidence="3 11">ARS50-2</strain>
    </source>
</reference>
<evidence type="ECO:0000313" key="8">
    <source>
        <dbReference type="Proteomes" id="UP000056255"/>
    </source>
</evidence>
<evidence type="ECO:0000313" key="10">
    <source>
        <dbReference type="Proteomes" id="UP000062398"/>
    </source>
</evidence>
<dbReference type="Proteomes" id="UP000062398">
    <property type="component" value="Chromosome"/>
</dbReference>
<dbReference type="Proteomes" id="UP000062475">
    <property type="component" value="Chromosome"/>
</dbReference>
<dbReference type="RefSeq" id="WP_012020670.1">
    <property type="nucleotide sequence ID" value="NZ_CP008822.1"/>
</dbReference>
<dbReference type="Proteomes" id="UP000068832">
    <property type="component" value="Chromosome"/>
</dbReference>
<evidence type="ECO:0000313" key="3">
    <source>
        <dbReference type="EMBL" id="AKV76050.1"/>
    </source>
</evidence>
<sequence length="261" mass="30175">MIILDFIELAVRAGIEKDKAVYVYRRLNGGYYMKIYYSKSPILYNLMNWPNLYLRRKFYPKLAEPGYREAVQLLIGLDVISIIGMSSMILNRPLPLELTRGDIEEAFSAIKDDAMENSIYPFPEEGEVKITQDFFPFITDLVRKRKEDDSKNIVEVLNDIAYESEALEEVRRKYPWAKTVNREDSLKALGLAGKLEEFLKAEESRLVILMGQRNLHIDRLLVEKGISGTVKLLGHLEELDPDFVESVEKVKKMVLEVSNYV</sequence>
<dbReference type="EMBL" id="CP012172">
    <property type="protein sequence ID" value="AKV73810.1"/>
    <property type="molecule type" value="Genomic_DNA"/>
</dbReference>
<evidence type="ECO:0000313" key="5">
    <source>
        <dbReference type="EMBL" id="AKV80546.1"/>
    </source>
</evidence>
<dbReference type="Proteomes" id="UP000056255">
    <property type="component" value="Chromosome"/>
</dbReference>
<evidence type="ECO:0000313" key="7">
    <source>
        <dbReference type="Proteomes" id="UP000029084"/>
    </source>
</evidence>
<reference evidence="1 7" key="1">
    <citation type="journal article" date="2014" name="J. Bacteriol.">
        <title>Role of an Archaeal PitA Transporter in the Copper and Arsenic Resistance of Metallosphaera sedula, an Extreme Thermoacidophile.</title>
        <authorList>
            <person name="McCarthy S."/>
            <person name="Ai C."/>
            <person name="Wheaton G."/>
            <person name="Tevatia R."/>
            <person name="Eckrich V."/>
            <person name="Kelly R."/>
            <person name="Blum P."/>
        </authorList>
    </citation>
    <scope>NUCLEOTIDE SEQUENCE [LARGE SCALE GENOMIC DNA]</scope>
    <source>
        <strain evidence="1 7">CuR1</strain>
    </source>
</reference>
<protein>
    <submittedName>
        <fullName evidence="1">Uncharacterized protein</fullName>
    </submittedName>
</protein>
<gene>
    <name evidence="1" type="ORF">HA72_0708</name>
    <name evidence="2" type="ORF">MsedA_0721</name>
    <name evidence="3" type="ORF">MsedB_0721</name>
    <name evidence="4" type="ORF">MsedC_0720</name>
    <name evidence="5" type="ORF">MsedD_0721</name>
    <name evidence="6" type="ORF">MsedE_0721</name>
</gene>
<evidence type="ECO:0000313" key="1">
    <source>
        <dbReference type="EMBL" id="AIM26870.1"/>
    </source>
</evidence>
<reference evidence="6 8" key="3">
    <citation type="submission" date="2015-07" db="EMBL/GenBank/DDBJ databases">
        <title>Physiological, transcriptional responses and genome re-sequencing of acid resistant extremely thermoacidophilic Metallosphaera sedula SARC-M1.</title>
        <authorList>
            <person name="Ai C."/>
            <person name="McCarthy S."/>
            <person name="Eckrich V."/>
            <person name="Rudrappa D."/>
            <person name="Qiu G."/>
            <person name="Blum P."/>
        </authorList>
    </citation>
    <scope>NUCLEOTIDE SEQUENCE [LARGE SCALE GENOMIC DNA]</scope>
    <source>
        <strain evidence="6 8">SARC-M1</strain>
    </source>
</reference>
<accession>A0A088E697</accession>
<evidence type="ECO:0000313" key="6">
    <source>
        <dbReference type="EMBL" id="AKV82794.1"/>
    </source>
</evidence>
<dbReference type="EMBL" id="CP008822">
    <property type="protein sequence ID" value="AIM26870.1"/>
    <property type="molecule type" value="Genomic_DNA"/>
</dbReference>
<proteinExistence type="predicted"/>
<organism evidence="1 7">
    <name type="scientific">Metallosphaera sedula</name>
    <dbReference type="NCBI Taxonomy" id="43687"/>
    <lineage>
        <taxon>Archaea</taxon>
        <taxon>Thermoproteota</taxon>
        <taxon>Thermoprotei</taxon>
        <taxon>Sulfolobales</taxon>
        <taxon>Sulfolobaceae</taxon>
        <taxon>Metallosphaera</taxon>
    </lineage>
</organism>
<dbReference type="Proteomes" id="UP000029084">
    <property type="component" value="Chromosome"/>
</dbReference>
<dbReference type="GeneID" id="5103746"/>
<evidence type="ECO:0000313" key="11">
    <source>
        <dbReference type="Proteomes" id="UP000062475"/>
    </source>
</evidence>
<dbReference type="EMBL" id="CP012174">
    <property type="protein sequence ID" value="AKV78301.1"/>
    <property type="molecule type" value="Genomic_DNA"/>
</dbReference>
<evidence type="ECO:0000313" key="9">
    <source>
        <dbReference type="Proteomes" id="UP000061362"/>
    </source>
</evidence>
<dbReference type="AlphaFoldDB" id="A0A088E697"/>
<dbReference type="EMBL" id="CP012173">
    <property type="protein sequence ID" value="AKV76050.1"/>
    <property type="molecule type" value="Genomic_DNA"/>
</dbReference>
<evidence type="ECO:0000313" key="2">
    <source>
        <dbReference type="EMBL" id="AKV73810.1"/>
    </source>
</evidence>
<dbReference type="Proteomes" id="UP000061362">
    <property type="component" value="Chromosome"/>
</dbReference>
<dbReference type="EMBL" id="CP012176">
    <property type="protein sequence ID" value="AKV82794.1"/>
    <property type="molecule type" value="Genomic_DNA"/>
</dbReference>
<dbReference type="OMA" id="ITQDFFP"/>
<name>A0A088E697_9CREN</name>